<dbReference type="KEGG" id="ala:BFG52_00240"/>
<feature type="region of interest" description="Disordered" evidence="1">
    <location>
        <begin position="127"/>
        <end position="147"/>
    </location>
</feature>
<dbReference type="Proteomes" id="UP000093391">
    <property type="component" value="Chromosome"/>
</dbReference>
<keyword evidence="3" id="KW-1185">Reference proteome</keyword>
<dbReference type="OrthoDB" id="6692495at2"/>
<sequence length="147" mass="17118">MKKYLIMMMSLWLSACQQPESNHQSQQQHFICKSLIEGYLKSQALQNYQFYSMQPTLQFSSATRHYHYQSSMAHQSVLVQQPRRKNIDFICQQQQQRFTLSLLPNEHATTAKQVTPIQLLQLDLPMQDSQDNQNNPSALPNYAARGL</sequence>
<proteinExistence type="predicted"/>
<evidence type="ECO:0000256" key="1">
    <source>
        <dbReference type="SAM" id="MobiDB-lite"/>
    </source>
</evidence>
<evidence type="ECO:0008006" key="4">
    <source>
        <dbReference type="Google" id="ProtNLM"/>
    </source>
</evidence>
<dbReference type="PROSITE" id="PS51257">
    <property type="entry name" value="PROKAR_LIPOPROTEIN"/>
    <property type="match status" value="1"/>
</dbReference>
<dbReference type="AlphaFoldDB" id="A0A1B2M3M8"/>
<dbReference type="EMBL" id="CP016895">
    <property type="protein sequence ID" value="AOA59798.1"/>
    <property type="molecule type" value="Genomic_DNA"/>
</dbReference>
<protein>
    <recommendedName>
        <fullName evidence="4">Lipoprotein</fullName>
    </recommendedName>
</protein>
<name>A0A1B2M3M8_9GAMM</name>
<accession>A0A1B2M3M8</accession>
<evidence type="ECO:0000313" key="3">
    <source>
        <dbReference type="Proteomes" id="UP000093391"/>
    </source>
</evidence>
<evidence type="ECO:0000313" key="2">
    <source>
        <dbReference type="EMBL" id="AOA59798.1"/>
    </source>
</evidence>
<dbReference type="RefSeq" id="WP_067558916.1">
    <property type="nucleotide sequence ID" value="NZ_CP016895.1"/>
</dbReference>
<feature type="compositionally biased region" description="Polar residues" evidence="1">
    <location>
        <begin position="127"/>
        <end position="138"/>
    </location>
</feature>
<gene>
    <name evidence="2" type="ORF">BFG52_00240</name>
</gene>
<reference evidence="2 3" key="1">
    <citation type="submission" date="2016-08" db="EMBL/GenBank/DDBJ databases">
        <authorList>
            <person name="Seilhamer J.J."/>
        </authorList>
    </citation>
    <scope>NUCLEOTIDE SEQUENCE [LARGE SCALE GENOMIC DNA]</scope>
    <source>
        <strain evidence="2 3">BRTC-1</strain>
    </source>
</reference>
<organism evidence="2 3">
    <name type="scientific">Acinetobacter larvae</name>
    <dbReference type="NCBI Taxonomy" id="1789224"/>
    <lineage>
        <taxon>Bacteria</taxon>
        <taxon>Pseudomonadati</taxon>
        <taxon>Pseudomonadota</taxon>
        <taxon>Gammaproteobacteria</taxon>
        <taxon>Moraxellales</taxon>
        <taxon>Moraxellaceae</taxon>
        <taxon>Acinetobacter</taxon>
    </lineage>
</organism>